<gene>
    <name evidence="1" type="ORF">GNP94_00990</name>
</gene>
<dbReference type="Proteomes" id="UP000435177">
    <property type="component" value="Unassembled WGS sequence"/>
</dbReference>
<dbReference type="RefSeq" id="WP_155617282.1">
    <property type="nucleotide sequence ID" value="NZ_WOAA01000001.1"/>
</dbReference>
<comment type="caution">
    <text evidence="1">The sequence shown here is derived from an EMBL/GenBank/DDBJ whole genome shotgun (WGS) entry which is preliminary data.</text>
</comment>
<evidence type="ECO:0000313" key="2">
    <source>
        <dbReference type="Proteomes" id="UP000435177"/>
    </source>
</evidence>
<name>A0ABW9SXA9_9BACL</name>
<keyword evidence="2" id="KW-1185">Reference proteome</keyword>
<accession>A0ABW9SXA9</accession>
<sequence length="72" mass="8111">MMPPLPVQYKLNAEGLPDFREPFSFRGVLFLRRQPLSSARVEAFPAGLFFDSLPSKMKVTINIKGEQIRAGT</sequence>
<evidence type="ECO:0000313" key="1">
    <source>
        <dbReference type="EMBL" id="MUG64580.1"/>
    </source>
</evidence>
<protein>
    <submittedName>
        <fullName evidence="1">Uncharacterized protein</fullName>
    </submittedName>
</protein>
<reference evidence="1 2" key="1">
    <citation type="submission" date="2019-11" db="EMBL/GenBank/DDBJ databases">
        <title>Draft genome sequences of five Paenibacillus species of dairy origin.</title>
        <authorList>
            <person name="Olajide A.M."/>
            <person name="Chen S."/>
            <person name="Lapointe G."/>
        </authorList>
    </citation>
    <scope>NUCLEOTIDE SEQUENCE [LARGE SCALE GENOMIC DNA]</scope>
    <source>
        <strain evidence="1 2">3CS1</strain>
    </source>
</reference>
<dbReference type="EMBL" id="WOAA01000001">
    <property type="protein sequence ID" value="MUG64580.1"/>
    <property type="molecule type" value="Genomic_DNA"/>
</dbReference>
<proteinExistence type="predicted"/>
<organism evidence="1 2">
    <name type="scientific">Paenibacillus campinasensis</name>
    <dbReference type="NCBI Taxonomy" id="66347"/>
    <lineage>
        <taxon>Bacteria</taxon>
        <taxon>Bacillati</taxon>
        <taxon>Bacillota</taxon>
        <taxon>Bacilli</taxon>
        <taxon>Bacillales</taxon>
        <taxon>Paenibacillaceae</taxon>
        <taxon>Paenibacillus</taxon>
    </lineage>
</organism>